<dbReference type="InterPro" id="IPR029032">
    <property type="entry name" value="AhpD-like"/>
</dbReference>
<evidence type="ECO:0000259" key="1">
    <source>
        <dbReference type="Pfam" id="PF02627"/>
    </source>
</evidence>
<geneLocation type="plasmid" evidence="2 3">
    <name>unnamed2</name>
</geneLocation>
<dbReference type="Proteomes" id="UP001164965">
    <property type="component" value="Plasmid unnamed2"/>
</dbReference>
<protein>
    <submittedName>
        <fullName evidence="2">Carboxymuconolactone decarboxylase family protein</fullName>
    </submittedName>
</protein>
<dbReference type="SUPFAM" id="SSF69118">
    <property type="entry name" value="AhpD-like"/>
    <property type="match status" value="1"/>
</dbReference>
<evidence type="ECO:0000313" key="2">
    <source>
        <dbReference type="EMBL" id="UZJ27024.1"/>
    </source>
</evidence>
<feature type="domain" description="Carboxymuconolactone decarboxylase-like" evidence="1">
    <location>
        <begin position="21"/>
        <end position="68"/>
    </location>
</feature>
<dbReference type="Pfam" id="PF02627">
    <property type="entry name" value="CMD"/>
    <property type="match status" value="1"/>
</dbReference>
<organism evidence="2 3">
    <name type="scientific">Rhodococcus antarcticus</name>
    <dbReference type="NCBI Taxonomy" id="2987751"/>
    <lineage>
        <taxon>Bacteria</taxon>
        <taxon>Bacillati</taxon>
        <taxon>Actinomycetota</taxon>
        <taxon>Actinomycetes</taxon>
        <taxon>Mycobacteriales</taxon>
        <taxon>Nocardiaceae</taxon>
        <taxon>Rhodococcus</taxon>
    </lineage>
</organism>
<name>A0ABY6P5T6_9NOCA</name>
<gene>
    <name evidence="2" type="ORF">RHODO2019_18710</name>
</gene>
<proteinExistence type="predicted"/>
<keyword evidence="3" id="KW-1185">Reference proteome</keyword>
<keyword evidence="2" id="KW-0614">Plasmid</keyword>
<evidence type="ECO:0000313" key="3">
    <source>
        <dbReference type="Proteomes" id="UP001164965"/>
    </source>
</evidence>
<dbReference type="InterPro" id="IPR003779">
    <property type="entry name" value="CMD-like"/>
</dbReference>
<dbReference type="Gene3D" id="1.20.1290.10">
    <property type="entry name" value="AhpD-like"/>
    <property type="match status" value="1"/>
</dbReference>
<reference evidence="2" key="1">
    <citation type="submission" date="2022-10" db="EMBL/GenBank/DDBJ databases">
        <title>Rhodococcus sp.75.</title>
        <authorList>
            <person name="Sun M."/>
        </authorList>
    </citation>
    <scope>NUCLEOTIDE SEQUENCE</scope>
    <source>
        <strain evidence="2">75</strain>
        <plasmid evidence="2">unnamed2</plasmid>
    </source>
</reference>
<sequence>MIEELKVSTRSLAQAAPATWTAFADLHRGAVADGALSGKVKELMTLATATVKPRDGCITYHGKAAARREALGWPC</sequence>
<dbReference type="RefSeq" id="WP_265385128.1">
    <property type="nucleotide sequence ID" value="NZ_CP110617.1"/>
</dbReference>
<accession>A0ABY6P5T6</accession>
<dbReference type="EMBL" id="CP110617">
    <property type="protein sequence ID" value="UZJ27024.1"/>
    <property type="molecule type" value="Genomic_DNA"/>
</dbReference>